<proteinExistence type="predicted"/>
<dbReference type="EMBL" id="MTZV01000003">
    <property type="protein sequence ID" value="PCE27048.1"/>
    <property type="molecule type" value="Genomic_DNA"/>
</dbReference>
<evidence type="ECO:0000313" key="1">
    <source>
        <dbReference type="EMBL" id="PCE27048.1"/>
    </source>
</evidence>
<accession>A0A2A4F334</accession>
<comment type="caution">
    <text evidence="1">The sequence shown here is derived from an EMBL/GenBank/DDBJ whole genome shotgun (WGS) entry which is preliminary data.</text>
</comment>
<sequence>MISSVNILVPVEYDLYASVVDFYRTTVRLSTHSTGVSVQGNPWHSFLIRGISMTIHTGRDREFPYPEFRPTGHGIALAIEVQSVDQEVKRLELLGVTPRNRLNYADGMKAVSIIDPAGNVLEIWGYS</sequence>
<dbReference type="Proteomes" id="UP000218022">
    <property type="component" value="Unassembled WGS sequence"/>
</dbReference>
<dbReference type="CDD" id="cd06587">
    <property type="entry name" value="VOC"/>
    <property type="match status" value="1"/>
</dbReference>
<dbReference type="SUPFAM" id="SSF54593">
    <property type="entry name" value="Glyoxalase/Bleomycin resistance protein/Dihydroxybiphenyl dioxygenase"/>
    <property type="match status" value="1"/>
</dbReference>
<dbReference type="OrthoDB" id="9799428at2"/>
<dbReference type="InterPro" id="IPR029068">
    <property type="entry name" value="Glyas_Bleomycin-R_OHBP_Dase"/>
</dbReference>
<evidence type="ECO:0000313" key="2">
    <source>
        <dbReference type="Proteomes" id="UP000218022"/>
    </source>
</evidence>
<evidence type="ECO:0008006" key="3">
    <source>
        <dbReference type="Google" id="ProtNLM"/>
    </source>
</evidence>
<dbReference type="Gene3D" id="3.10.180.10">
    <property type="entry name" value="2,3-Dihydroxybiphenyl 1,2-Dioxygenase, domain 1"/>
    <property type="match status" value="1"/>
</dbReference>
<protein>
    <recommendedName>
        <fullName evidence="3">VOC domain-containing protein</fullName>
    </recommendedName>
</protein>
<reference evidence="1 2" key="1">
    <citation type="submission" date="2017-01" db="EMBL/GenBank/DDBJ databases">
        <title>Whole-Genome Shotgun Sequencing of Two beta-Proteobacterial Species in Search of the Bulgecin Biosynthetic Cluster.</title>
        <authorList>
            <person name="Horsman M.E."/>
            <person name="Marous D.R."/>
            <person name="Li R."/>
            <person name="Oliver R.A."/>
            <person name="Byun B."/>
            <person name="Emrich S.J."/>
            <person name="Boggess B."/>
            <person name="Townsend C.A."/>
            <person name="Mobashery S."/>
        </authorList>
    </citation>
    <scope>NUCLEOTIDE SEQUENCE [LARGE SCALE GENOMIC DNA]</scope>
    <source>
        <strain evidence="1 2">ATCC 31363</strain>
    </source>
</reference>
<dbReference type="AlphaFoldDB" id="A0A2A4F334"/>
<name>A0A2A4F334_9BURK</name>
<gene>
    <name evidence="1" type="ORF">BWP39_09675</name>
</gene>
<organism evidence="1 2">
    <name type="scientific">Paraburkholderia acidicola</name>
    <dbReference type="NCBI Taxonomy" id="1912599"/>
    <lineage>
        <taxon>Bacteria</taxon>
        <taxon>Pseudomonadati</taxon>
        <taxon>Pseudomonadota</taxon>
        <taxon>Betaproteobacteria</taxon>
        <taxon>Burkholderiales</taxon>
        <taxon>Burkholderiaceae</taxon>
        <taxon>Paraburkholderia</taxon>
    </lineage>
</organism>